<feature type="transmembrane region" description="Helical" evidence="1">
    <location>
        <begin position="9"/>
        <end position="31"/>
    </location>
</feature>
<keyword evidence="1" id="KW-0812">Transmembrane</keyword>
<sequence length="192" mass="22365">MHVRKRKEFTFFMIGFGSLGNIISVHFRFAVCIKYSYIISSWNENDTSNSVMINIYILRKNRKCRLILQHSTLCIHHVLGAKAYLLASRIFSLDLHFCSLKLAPGSHKLSFSHEVINFVDSVASKDNLGRLKKWDYHVDLQIIVTFNVKKDLFDQVAHPLTPKQIRLAAKFLDNLQRKFINNEEETHNNVFL</sequence>
<dbReference type="AlphaFoldDB" id="A0A1A9ZJA6"/>
<evidence type="ECO:0000313" key="2">
    <source>
        <dbReference type="EnsemblMetazoa" id="GPAI016549-PA"/>
    </source>
</evidence>
<name>A0A1A9ZJA6_GLOPL</name>
<evidence type="ECO:0000313" key="3">
    <source>
        <dbReference type="Proteomes" id="UP000092445"/>
    </source>
</evidence>
<dbReference type="VEuPathDB" id="VectorBase:GPAI016549"/>
<proteinExistence type="predicted"/>
<keyword evidence="1" id="KW-1133">Transmembrane helix</keyword>
<keyword evidence="1" id="KW-0472">Membrane</keyword>
<keyword evidence="3" id="KW-1185">Reference proteome</keyword>
<evidence type="ECO:0000256" key="1">
    <source>
        <dbReference type="SAM" id="Phobius"/>
    </source>
</evidence>
<organism evidence="2 3">
    <name type="scientific">Glossina pallidipes</name>
    <name type="common">Tsetse fly</name>
    <dbReference type="NCBI Taxonomy" id="7398"/>
    <lineage>
        <taxon>Eukaryota</taxon>
        <taxon>Metazoa</taxon>
        <taxon>Ecdysozoa</taxon>
        <taxon>Arthropoda</taxon>
        <taxon>Hexapoda</taxon>
        <taxon>Insecta</taxon>
        <taxon>Pterygota</taxon>
        <taxon>Neoptera</taxon>
        <taxon>Endopterygota</taxon>
        <taxon>Diptera</taxon>
        <taxon>Brachycera</taxon>
        <taxon>Muscomorpha</taxon>
        <taxon>Hippoboscoidea</taxon>
        <taxon>Glossinidae</taxon>
        <taxon>Glossina</taxon>
    </lineage>
</organism>
<accession>A0A1A9ZJA6</accession>
<dbReference type="EnsemblMetazoa" id="GPAI016549-RA">
    <property type="protein sequence ID" value="GPAI016549-PA"/>
    <property type="gene ID" value="GPAI016549"/>
</dbReference>
<reference evidence="2" key="2">
    <citation type="submission" date="2020-05" db="UniProtKB">
        <authorList>
            <consortium name="EnsemblMetazoa"/>
        </authorList>
    </citation>
    <scope>IDENTIFICATION</scope>
    <source>
        <strain evidence="2">IAEA</strain>
    </source>
</reference>
<reference evidence="3" key="1">
    <citation type="submission" date="2014-03" db="EMBL/GenBank/DDBJ databases">
        <authorList>
            <person name="Aksoy S."/>
            <person name="Warren W."/>
            <person name="Wilson R.K."/>
        </authorList>
    </citation>
    <scope>NUCLEOTIDE SEQUENCE [LARGE SCALE GENOMIC DNA]</scope>
    <source>
        <strain evidence="3">IAEA</strain>
    </source>
</reference>
<protein>
    <submittedName>
        <fullName evidence="2">Uncharacterized protein</fullName>
    </submittedName>
</protein>
<dbReference type="Proteomes" id="UP000092445">
    <property type="component" value="Unassembled WGS sequence"/>
</dbReference>